<evidence type="ECO:0000313" key="2">
    <source>
        <dbReference type="Proteomes" id="UP001162162"/>
    </source>
</evidence>
<comment type="caution">
    <text evidence="1">The sequence shown here is derived from an EMBL/GenBank/DDBJ whole genome shotgun (WGS) entry which is preliminary data.</text>
</comment>
<dbReference type="AlphaFoldDB" id="A0AAV8XZA4"/>
<dbReference type="Proteomes" id="UP001162162">
    <property type="component" value="Unassembled WGS sequence"/>
</dbReference>
<reference evidence="1" key="1">
    <citation type="journal article" date="2023" name="Insect Mol. Biol.">
        <title>Genome sequencing provides insights into the evolution of gene families encoding plant cell wall-degrading enzymes in longhorned beetles.</title>
        <authorList>
            <person name="Shin N.R."/>
            <person name="Okamura Y."/>
            <person name="Kirsch R."/>
            <person name="Pauchet Y."/>
        </authorList>
    </citation>
    <scope>NUCLEOTIDE SEQUENCE</scope>
    <source>
        <strain evidence="1">AMC_N1</strain>
    </source>
</reference>
<evidence type="ECO:0000313" key="1">
    <source>
        <dbReference type="EMBL" id="KAJ8944200.1"/>
    </source>
</evidence>
<dbReference type="EMBL" id="JAPWTK010000263">
    <property type="protein sequence ID" value="KAJ8944200.1"/>
    <property type="molecule type" value="Genomic_DNA"/>
</dbReference>
<name>A0AAV8XZA4_9CUCU</name>
<keyword evidence="2" id="KW-1185">Reference proteome</keyword>
<accession>A0AAV8XZA4</accession>
<organism evidence="1 2">
    <name type="scientific">Aromia moschata</name>
    <dbReference type="NCBI Taxonomy" id="1265417"/>
    <lineage>
        <taxon>Eukaryota</taxon>
        <taxon>Metazoa</taxon>
        <taxon>Ecdysozoa</taxon>
        <taxon>Arthropoda</taxon>
        <taxon>Hexapoda</taxon>
        <taxon>Insecta</taxon>
        <taxon>Pterygota</taxon>
        <taxon>Neoptera</taxon>
        <taxon>Endopterygota</taxon>
        <taxon>Coleoptera</taxon>
        <taxon>Polyphaga</taxon>
        <taxon>Cucujiformia</taxon>
        <taxon>Chrysomeloidea</taxon>
        <taxon>Cerambycidae</taxon>
        <taxon>Cerambycinae</taxon>
        <taxon>Callichromatini</taxon>
        <taxon>Aromia</taxon>
    </lineage>
</organism>
<protein>
    <submittedName>
        <fullName evidence="1">Uncharacterized protein</fullName>
    </submittedName>
</protein>
<sequence>MHVYPAHKFWNGLNGLKKDVKQPKTIRAPDGPQRQKRTKTLKKIACPIIQGPQRNCIFFSLLLRSSNHPLNYGAGPTPPYGLHTIET</sequence>
<gene>
    <name evidence="1" type="ORF">NQ318_014562</name>
</gene>
<proteinExistence type="predicted"/>